<dbReference type="Proteomes" id="UP000593765">
    <property type="component" value="Chromosome"/>
</dbReference>
<dbReference type="InterPro" id="IPR036034">
    <property type="entry name" value="PDZ_sf"/>
</dbReference>
<sequence length="798" mass="88044">MAIKGFHFAAFALLLFSRLAMAADVYVAPDGRDDAPGTKQLPLRTLSAAQRAIRTAVENGPRTVHIAGGTYYLAEPLVLTSADSGTEQSPIIWKGDEGQEVVLSGSKRFESLQWKPYKGEIVQAELPADAEVDALFVNGEQQVLSRYPNFDPNVTIYNGYSPQVLSRERVARWSDPAGGFMHAMHPGQWGGFHYRLVGKDDQGQIKMEGGWQGNRPAQPHATFRYVNNIFEELDAPHEWFFQPRTHVLYFYPPAGMDLAKARVEGARLRHLIEFRGSEGTPVKWVTFRGLTLRHTAPTFMETREPLLRGDWTVYRGGAVVFAGAEDCAIENSFLDQLGGNGVFLDGYNRRVAVRGCRIDGNGASGVLMVGRPDAVRSPLFRYEQRQVFEQMDHTPGPKSHNYPADCLVEECLITRIGRIEKQAAGVGIDIASRITVRHCSIYDVPRAGINIGDGCFGGHIIEHCDIFDTVKETGDHGSFNSWGRDRYWLPNRGEVDKLVAAHPGIHLWDAVEPVILRNNRWRCDHGWDIDLDDGTSNFHIYNNLCLAGGIKNREGYGRVVENNIMAGNTFHPHVWFNDSGDIFRRNIVFTAYKPIGMPKTWGKEIDFNLLHDPGRRDSAPATALQSTSNQDSHSITADAQFVDPAKGDFTVRDGSSALALGFKNFSMTDFGVTRPALKSLARTPSFGPTGQERSRRSAAVVTWLGATVRNIVGNGEVSAHGLNGEAGVLVLQVPSDSALAKAGLKKDDVILSVDGQKVGDAGQLSKLSGMLTKKPRYDVLVWRNQSETTLTVSGNEKE</sequence>
<dbReference type="PANTHER" id="PTHR36453">
    <property type="entry name" value="SECRETED PROTEIN-RELATED"/>
    <property type="match status" value="1"/>
</dbReference>
<accession>A0A7M2X1M0</accession>
<protein>
    <submittedName>
        <fullName evidence="3">PDZ domain-containing protein</fullName>
    </submittedName>
</protein>
<dbReference type="Pfam" id="PF13180">
    <property type="entry name" value="PDZ_2"/>
    <property type="match status" value="1"/>
</dbReference>
<keyword evidence="4" id="KW-1185">Reference proteome</keyword>
<evidence type="ECO:0000313" key="3">
    <source>
        <dbReference type="EMBL" id="QOV91342.1"/>
    </source>
</evidence>
<feature type="signal peptide" evidence="1">
    <location>
        <begin position="1"/>
        <end position="22"/>
    </location>
</feature>
<dbReference type="SUPFAM" id="SSF50156">
    <property type="entry name" value="PDZ domain-like"/>
    <property type="match status" value="1"/>
</dbReference>
<name>A0A7M2X1M0_9BACT</name>
<dbReference type="InterPro" id="IPR006626">
    <property type="entry name" value="PbH1"/>
</dbReference>
<feature type="chain" id="PRO_5034494104" evidence="1">
    <location>
        <begin position="23"/>
        <end position="798"/>
    </location>
</feature>
<organism evidence="3 4">
    <name type="scientific">Humisphaera borealis</name>
    <dbReference type="NCBI Taxonomy" id="2807512"/>
    <lineage>
        <taxon>Bacteria</taxon>
        <taxon>Pseudomonadati</taxon>
        <taxon>Planctomycetota</taxon>
        <taxon>Phycisphaerae</taxon>
        <taxon>Tepidisphaerales</taxon>
        <taxon>Tepidisphaeraceae</taxon>
        <taxon>Humisphaera</taxon>
    </lineage>
</organism>
<dbReference type="InterPro" id="IPR011050">
    <property type="entry name" value="Pectin_lyase_fold/virulence"/>
</dbReference>
<dbReference type="InterPro" id="IPR012334">
    <property type="entry name" value="Pectin_lyas_fold"/>
</dbReference>
<evidence type="ECO:0000256" key="1">
    <source>
        <dbReference type="SAM" id="SignalP"/>
    </source>
</evidence>
<dbReference type="SMART" id="SM00710">
    <property type="entry name" value="PbH1"/>
    <property type="match status" value="2"/>
</dbReference>
<proteinExistence type="predicted"/>
<keyword evidence="1" id="KW-0732">Signal</keyword>
<dbReference type="PANTHER" id="PTHR36453:SF1">
    <property type="entry name" value="RIGHT HANDED BETA HELIX DOMAIN-CONTAINING PROTEIN"/>
    <property type="match status" value="1"/>
</dbReference>
<feature type="domain" description="PDZ" evidence="2">
    <location>
        <begin position="702"/>
        <end position="785"/>
    </location>
</feature>
<dbReference type="InterPro" id="IPR001478">
    <property type="entry name" value="PDZ"/>
</dbReference>
<evidence type="ECO:0000313" key="4">
    <source>
        <dbReference type="Proteomes" id="UP000593765"/>
    </source>
</evidence>
<dbReference type="Gene3D" id="2.160.20.10">
    <property type="entry name" value="Single-stranded right-handed beta-helix, Pectin lyase-like"/>
    <property type="match status" value="2"/>
</dbReference>
<dbReference type="SMART" id="SM00228">
    <property type="entry name" value="PDZ"/>
    <property type="match status" value="1"/>
</dbReference>
<gene>
    <name evidence="3" type="ORF">IPV69_08305</name>
</gene>
<dbReference type="Gene3D" id="2.30.42.10">
    <property type="match status" value="1"/>
</dbReference>
<dbReference type="AlphaFoldDB" id="A0A7M2X1M0"/>
<dbReference type="RefSeq" id="WP_206294583.1">
    <property type="nucleotide sequence ID" value="NZ_CP063458.1"/>
</dbReference>
<dbReference type="EMBL" id="CP063458">
    <property type="protein sequence ID" value="QOV91342.1"/>
    <property type="molecule type" value="Genomic_DNA"/>
</dbReference>
<dbReference type="KEGG" id="hbs:IPV69_08305"/>
<reference evidence="3 4" key="1">
    <citation type="submission" date="2020-10" db="EMBL/GenBank/DDBJ databases">
        <title>Wide distribution of Phycisphaera-like planctomycetes from WD2101 soil group in peatlands and genome analysis of the first cultivated representative.</title>
        <authorList>
            <person name="Dedysh S.N."/>
            <person name="Beletsky A.V."/>
            <person name="Ivanova A."/>
            <person name="Kulichevskaya I.S."/>
            <person name="Suzina N.E."/>
            <person name="Philippov D.A."/>
            <person name="Rakitin A.L."/>
            <person name="Mardanov A.V."/>
            <person name="Ravin N.V."/>
        </authorList>
    </citation>
    <scope>NUCLEOTIDE SEQUENCE [LARGE SCALE GENOMIC DNA]</scope>
    <source>
        <strain evidence="3 4">M1803</strain>
    </source>
</reference>
<evidence type="ECO:0000259" key="2">
    <source>
        <dbReference type="SMART" id="SM00228"/>
    </source>
</evidence>
<dbReference type="SUPFAM" id="SSF51126">
    <property type="entry name" value="Pectin lyase-like"/>
    <property type="match status" value="1"/>
</dbReference>